<feature type="region of interest" description="Disordered" evidence="1">
    <location>
        <begin position="33"/>
        <end position="67"/>
    </location>
</feature>
<dbReference type="Gramene" id="BGIOSGA030497-TA">
    <property type="protein sequence ID" value="BGIOSGA030497-PA"/>
    <property type="gene ID" value="BGIOSGA030497"/>
</dbReference>
<protein>
    <submittedName>
        <fullName evidence="2">Uncharacterized protein</fullName>
    </submittedName>
</protein>
<dbReference type="HOGENOM" id="CLU_2363461_0_0_1"/>
<organism evidence="2 3">
    <name type="scientific">Oryza sativa subsp. indica</name>
    <name type="common">Rice</name>
    <dbReference type="NCBI Taxonomy" id="39946"/>
    <lineage>
        <taxon>Eukaryota</taxon>
        <taxon>Viridiplantae</taxon>
        <taxon>Streptophyta</taxon>
        <taxon>Embryophyta</taxon>
        <taxon>Tracheophyta</taxon>
        <taxon>Spermatophyta</taxon>
        <taxon>Magnoliopsida</taxon>
        <taxon>Liliopsida</taxon>
        <taxon>Poales</taxon>
        <taxon>Poaceae</taxon>
        <taxon>BOP clade</taxon>
        <taxon>Oryzoideae</taxon>
        <taxon>Oryzeae</taxon>
        <taxon>Oryzinae</taxon>
        <taxon>Oryza</taxon>
        <taxon>Oryza sativa</taxon>
    </lineage>
</organism>
<sequence length="96" mass="10163">MAMGRLLRLLHHGKSGDDEYISVYSNTVRVHLGPDDGTRGRTARSGGGSAWTRSRDGGSQRRRRPLATMAARAGSATMSLRGDGSMCSTVTVALGD</sequence>
<dbReference type="Proteomes" id="UP000007015">
    <property type="component" value="Chromosome 9"/>
</dbReference>
<gene>
    <name evidence="2" type="ORF">OsI_30848</name>
</gene>
<accession>A2YZR0</accession>
<proteinExistence type="predicted"/>
<keyword evidence="3" id="KW-1185">Reference proteome</keyword>
<evidence type="ECO:0000313" key="2">
    <source>
        <dbReference type="EMBL" id="EAZ08571.1"/>
    </source>
</evidence>
<evidence type="ECO:0000313" key="3">
    <source>
        <dbReference type="Proteomes" id="UP000007015"/>
    </source>
</evidence>
<dbReference type="EMBL" id="CM000134">
    <property type="protein sequence ID" value="EAZ08571.1"/>
    <property type="molecule type" value="Genomic_DNA"/>
</dbReference>
<evidence type="ECO:0000256" key="1">
    <source>
        <dbReference type="SAM" id="MobiDB-lite"/>
    </source>
</evidence>
<reference evidence="2 3" key="1">
    <citation type="journal article" date="2005" name="PLoS Biol.">
        <title>The genomes of Oryza sativa: a history of duplications.</title>
        <authorList>
            <person name="Yu J."/>
            <person name="Wang J."/>
            <person name="Lin W."/>
            <person name="Li S."/>
            <person name="Li H."/>
            <person name="Zhou J."/>
            <person name="Ni P."/>
            <person name="Dong W."/>
            <person name="Hu S."/>
            <person name="Zeng C."/>
            <person name="Zhang J."/>
            <person name="Zhang Y."/>
            <person name="Li R."/>
            <person name="Xu Z."/>
            <person name="Li S."/>
            <person name="Li X."/>
            <person name="Zheng H."/>
            <person name="Cong L."/>
            <person name="Lin L."/>
            <person name="Yin J."/>
            <person name="Geng J."/>
            <person name="Li G."/>
            <person name="Shi J."/>
            <person name="Liu J."/>
            <person name="Lv H."/>
            <person name="Li J."/>
            <person name="Wang J."/>
            <person name="Deng Y."/>
            <person name="Ran L."/>
            <person name="Shi X."/>
            <person name="Wang X."/>
            <person name="Wu Q."/>
            <person name="Li C."/>
            <person name="Ren X."/>
            <person name="Wang J."/>
            <person name="Wang X."/>
            <person name="Li D."/>
            <person name="Liu D."/>
            <person name="Zhang X."/>
            <person name="Ji Z."/>
            <person name="Zhao W."/>
            <person name="Sun Y."/>
            <person name="Zhang Z."/>
            <person name="Bao J."/>
            <person name="Han Y."/>
            <person name="Dong L."/>
            <person name="Ji J."/>
            <person name="Chen P."/>
            <person name="Wu S."/>
            <person name="Liu J."/>
            <person name="Xiao Y."/>
            <person name="Bu D."/>
            <person name="Tan J."/>
            <person name="Yang L."/>
            <person name="Ye C."/>
            <person name="Zhang J."/>
            <person name="Xu J."/>
            <person name="Zhou Y."/>
            <person name="Yu Y."/>
            <person name="Zhang B."/>
            <person name="Zhuang S."/>
            <person name="Wei H."/>
            <person name="Liu B."/>
            <person name="Lei M."/>
            <person name="Yu H."/>
            <person name="Li Y."/>
            <person name="Xu H."/>
            <person name="Wei S."/>
            <person name="He X."/>
            <person name="Fang L."/>
            <person name="Zhang Z."/>
            <person name="Zhang Y."/>
            <person name="Huang X."/>
            <person name="Su Z."/>
            <person name="Tong W."/>
            <person name="Li J."/>
            <person name="Tong Z."/>
            <person name="Li S."/>
            <person name="Ye J."/>
            <person name="Wang L."/>
            <person name="Fang L."/>
            <person name="Lei T."/>
            <person name="Chen C."/>
            <person name="Chen H."/>
            <person name="Xu Z."/>
            <person name="Li H."/>
            <person name="Huang H."/>
            <person name="Zhang F."/>
            <person name="Xu H."/>
            <person name="Li N."/>
            <person name="Zhao C."/>
            <person name="Li S."/>
            <person name="Dong L."/>
            <person name="Huang Y."/>
            <person name="Li L."/>
            <person name="Xi Y."/>
            <person name="Qi Q."/>
            <person name="Li W."/>
            <person name="Zhang B."/>
            <person name="Hu W."/>
            <person name="Zhang Y."/>
            <person name="Tian X."/>
            <person name="Jiao Y."/>
            <person name="Liang X."/>
            <person name="Jin J."/>
            <person name="Gao L."/>
            <person name="Zheng W."/>
            <person name="Hao B."/>
            <person name="Liu S."/>
            <person name="Wang W."/>
            <person name="Yuan L."/>
            <person name="Cao M."/>
            <person name="McDermott J."/>
            <person name="Samudrala R."/>
            <person name="Wang J."/>
            <person name="Wong G.K."/>
            <person name="Yang H."/>
        </authorList>
    </citation>
    <scope>NUCLEOTIDE SEQUENCE [LARGE SCALE GENOMIC DNA]</scope>
    <source>
        <strain evidence="3">cv. 93-11</strain>
    </source>
</reference>
<name>A2YZR0_ORYSI</name>
<dbReference type="AlphaFoldDB" id="A2YZR0"/>